<evidence type="ECO:0000313" key="4">
    <source>
        <dbReference type="Proteomes" id="UP000655287"/>
    </source>
</evidence>
<gene>
    <name evidence="3" type="ORF">Sru01_26750</name>
</gene>
<comment type="caution">
    <text evidence="3">The sequence shown here is derived from an EMBL/GenBank/DDBJ whole genome shotgun (WGS) entry which is preliminary data.</text>
</comment>
<evidence type="ECO:0000256" key="2">
    <source>
        <dbReference type="SAM" id="Phobius"/>
    </source>
</evidence>
<dbReference type="AlphaFoldDB" id="A0A919R271"/>
<reference evidence="3" key="1">
    <citation type="submission" date="2021-01" db="EMBL/GenBank/DDBJ databases">
        <title>Whole genome shotgun sequence of Sphaerisporangium rufum NBRC 109079.</title>
        <authorList>
            <person name="Komaki H."/>
            <person name="Tamura T."/>
        </authorList>
    </citation>
    <scope>NUCLEOTIDE SEQUENCE</scope>
    <source>
        <strain evidence="3">NBRC 109079</strain>
    </source>
</reference>
<protein>
    <submittedName>
        <fullName evidence="3">Uncharacterized protein</fullName>
    </submittedName>
</protein>
<sequence>MSHRGPKTGEVIVSLTMRRRRVKTFMPMTRVDRVKAQAMQAADQVRPMAGTARDVAVQRIEDARVWAAPRLDRAAHSVEERIAPAVSALLVQAAEKVDPAPTIRRRARGRWSTAALLAGVVATGVGVVLYRKNARQWTDSMKDSAADASRWSGDRVEPVSGTEESLTAEERAKKM</sequence>
<keyword evidence="2" id="KW-1133">Transmembrane helix</keyword>
<keyword evidence="2" id="KW-0472">Membrane</keyword>
<evidence type="ECO:0000313" key="3">
    <source>
        <dbReference type="EMBL" id="GII77693.1"/>
    </source>
</evidence>
<name>A0A919R271_9ACTN</name>
<dbReference type="Proteomes" id="UP000655287">
    <property type="component" value="Unassembled WGS sequence"/>
</dbReference>
<dbReference type="EMBL" id="BOOU01000038">
    <property type="protein sequence ID" value="GII77693.1"/>
    <property type="molecule type" value="Genomic_DNA"/>
</dbReference>
<proteinExistence type="predicted"/>
<keyword evidence="4" id="KW-1185">Reference proteome</keyword>
<keyword evidence="2" id="KW-0812">Transmembrane</keyword>
<feature type="transmembrane region" description="Helical" evidence="2">
    <location>
        <begin position="111"/>
        <end position="130"/>
    </location>
</feature>
<feature type="region of interest" description="Disordered" evidence="1">
    <location>
        <begin position="139"/>
        <end position="175"/>
    </location>
</feature>
<evidence type="ECO:0000256" key="1">
    <source>
        <dbReference type="SAM" id="MobiDB-lite"/>
    </source>
</evidence>
<organism evidence="3 4">
    <name type="scientific">Sphaerisporangium rufum</name>
    <dbReference type="NCBI Taxonomy" id="1381558"/>
    <lineage>
        <taxon>Bacteria</taxon>
        <taxon>Bacillati</taxon>
        <taxon>Actinomycetota</taxon>
        <taxon>Actinomycetes</taxon>
        <taxon>Streptosporangiales</taxon>
        <taxon>Streptosporangiaceae</taxon>
        <taxon>Sphaerisporangium</taxon>
    </lineage>
</organism>
<accession>A0A919R271</accession>